<organism evidence="7 8">
    <name type="scientific">Absidia repens</name>
    <dbReference type="NCBI Taxonomy" id="90262"/>
    <lineage>
        <taxon>Eukaryota</taxon>
        <taxon>Fungi</taxon>
        <taxon>Fungi incertae sedis</taxon>
        <taxon>Mucoromycota</taxon>
        <taxon>Mucoromycotina</taxon>
        <taxon>Mucoromycetes</taxon>
        <taxon>Mucorales</taxon>
        <taxon>Cunninghamellaceae</taxon>
        <taxon>Absidia</taxon>
    </lineage>
</organism>
<dbReference type="GO" id="GO:0000981">
    <property type="term" value="F:DNA-binding transcription factor activity, RNA polymerase II-specific"/>
    <property type="evidence" value="ECO:0007669"/>
    <property type="project" value="InterPro"/>
</dbReference>
<feature type="region of interest" description="Disordered" evidence="5">
    <location>
        <begin position="1"/>
        <end position="23"/>
    </location>
</feature>
<dbReference type="CDD" id="cd12148">
    <property type="entry name" value="fungal_TF_MHR"/>
    <property type="match status" value="1"/>
</dbReference>
<gene>
    <name evidence="7" type="ORF">BCR42DRAFT_439282</name>
</gene>
<dbReference type="InterPro" id="IPR001138">
    <property type="entry name" value="Zn2Cys6_DnaBD"/>
</dbReference>
<feature type="region of interest" description="Disordered" evidence="5">
    <location>
        <begin position="668"/>
        <end position="704"/>
    </location>
</feature>
<comment type="subcellular location">
    <subcellularLocation>
        <location evidence="1">Nucleus</location>
    </subcellularLocation>
</comment>
<reference evidence="7 8" key="1">
    <citation type="submission" date="2016-07" db="EMBL/GenBank/DDBJ databases">
        <title>Pervasive Adenine N6-methylation of Active Genes in Fungi.</title>
        <authorList>
            <consortium name="DOE Joint Genome Institute"/>
            <person name="Mondo S.J."/>
            <person name="Dannebaum R.O."/>
            <person name="Kuo R.C."/>
            <person name="Labutti K."/>
            <person name="Haridas S."/>
            <person name="Kuo A."/>
            <person name="Salamov A."/>
            <person name="Ahrendt S.R."/>
            <person name="Lipzen A."/>
            <person name="Sullivan W."/>
            <person name="Andreopoulos W.B."/>
            <person name="Clum A."/>
            <person name="Lindquist E."/>
            <person name="Daum C."/>
            <person name="Ramamoorthy G.K."/>
            <person name="Gryganskyi A."/>
            <person name="Culley D."/>
            <person name="Magnuson J.K."/>
            <person name="James T.Y."/>
            <person name="O'Malley M.A."/>
            <person name="Stajich J.E."/>
            <person name="Spatafora J.W."/>
            <person name="Visel A."/>
            <person name="Grigoriev I.V."/>
        </authorList>
    </citation>
    <scope>NUCLEOTIDE SEQUENCE [LARGE SCALE GENOMIC DNA]</scope>
    <source>
        <strain evidence="7 8">NRRL 1336</strain>
    </source>
</reference>
<keyword evidence="3" id="KW-0238">DNA-binding</keyword>
<feature type="domain" description="Zn(2)-C6 fungal-type" evidence="6">
    <location>
        <begin position="51"/>
        <end position="81"/>
    </location>
</feature>
<dbReference type="SUPFAM" id="SSF57701">
    <property type="entry name" value="Zn2/Cys6 DNA-binding domain"/>
    <property type="match status" value="1"/>
</dbReference>
<dbReference type="Gene3D" id="4.10.240.10">
    <property type="entry name" value="Zn(2)-C6 fungal-type DNA-binding domain"/>
    <property type="match status" value="1"/>
</dbReference>
<dbReference type="InterPro" id="IPR050987">
    <property type="entry name" value="AtrR-like"/>
</dbReference>
<keyword evidence="8" id="KW-1185">Reference proteome</keyword>
<dbReference type="STRING" id="90262.A0A1X2ID95"/>
<evidence type="ECO:0000256" key="5">
    <source>
        <dbReference type="SAM" id="MobiDB-lite"/>
    </source>
</evidence>
<feature type="compositionally biased region" description="Basic and acidic residues" evidence="5">
    <location>
        <begin position="683"/>
        <end position="693"/>
    </location>
</feature>
<accession>A0A1X2ID95</accession>
<dbReference type="PANTHER" id="PTHR46910:SF3">
    <property type="entry name" value="HALOTOLERANCE PROTEIN 9-RELATED"/>
    <property type="match status" value="1"/>
</dbReference>
<dbReference type="OrthoDB" id="2260578at2759"/>
<dbReference type="AlphaFoldDB" id="A0A1X2ID95"/>
<keyword evidence="4" id="KW-0539">Nucleus</keyword>
<dbReference type="GO" id="GO:0005634">
    <property type="term" value="C:nucleus"/>
    <property type="evidence" value="ECO:0007669"/>
    <property type="project" value="UniProtKB-SubCell"/>
</dbReference>
<evidence type="ECO:0000313" key="8">
    <source>
        <dbReference type="Proteomes" id="UP000193560"/>
    </source>
</evidence>
<dbReference type="GO" id="GO:0006351">
    <property type="term" value="P:DNA-templated transcription"/>
    <property type="evidence" value="ECO:0007669"/>
    <property type="project" value="InterPro"/>
</dbReference>
<dbReference type="PROSITE" id="PS00463">
    <property type="entry name" value="ZN2_CY6_FUNGAL_1"/>
    <property type="match status" value="1"/>
</dbReference>
<evidence type="ECO:0000256" key="2">
    <source>
        <dbReference type="ARBA" id="ARBA00022723"/>
    </source>
</evidence>
<dbReference type="EMBL" id="MCGE01000016">
    <property type="protein sequence ID" value="ORZ13572.1"/>
    <property type="molecule type" value="Genomic_DNA"/>
</dbReference>
<dbReference type="Proteomes" id="UP000193560">
    <property type="component" value="Unassembled WGS sequence"/>
</dbReference>
<evidence type="ECO:0000259" key="6">
    <source>
        <dbReference type="PROSITE" id="PS50048"/>
    </source>
</evidence>
<evidence type="ECO:0000256" key="4">
    <source>
        <dbReference type="ARBA" id="ARBA00023242"/>
    </source>
</evidence>
<dbReference type="PROSITE" id="PS50048">
    <property type="entry name" value="ZN2_CY6_FUNGAL_2"/>
    <property type="match status" value="1"/>
</dbReference>
<proteinExistence type="predicted"/>
<dbReference type="SMART" id="SM00066">
    <property type="entry name" value="GAL4"/>
    <property type="match status" value="1"/>
</dbReference>
<comment type="caution">
    <text evidence="7">The sequence shown here is derived from an EMBL/GenBank/DDBJ whole genome shotgun (WGS) entry which is preliminary data.</text>
</comment>
<evidence type="ECO:0000256" key="3">
    <source>
        <dbReference type="ARBA" id="ARBA00023125"/>
    </source>
</evidence>
<dbReference type="CDD" id="cd00067">
    <property type="entry name" value="GAL4"/>
    <property type="match status" value="1"/>
</dbReference>
<feature type="compositionally biased region" description="Polar residues" evidence="5">
    <location>
        <begin position="668"/>
        <end position="681"/>
    </location>
</feature>
<keyword evidence="2" id="KW-0479">Metal-binding</keyword>
<dbReference type="InterPro" id="IPR036864">
    <property type="entry name" value="Zn2-C6_fun-type_DNA-bd_sf"/>
</dbReference>
<dbReference type="PANTHER" id="PTHR46910">
    <property type="entry name" value="TRANSCRIPTION FACTOR PDR1"/>
    <property type="match status" value="1"/>
</dbReference>
<dbReference type="GO" id="GO:0003677">
    <property type="term" value="F:DNA binding"/>
    <property type="evidence" value="ECO:0007669"/>
    <property type="project" value="UniProtKB-KW"/>
</dbReference>
<name>A0A1X2ID95_9FUNG</name>
<protein>
    <submittedName>
        <fullName evidence="7">Fungal-specific transcription factor domain-domain-containing protein</fullName>
    </submittedName>
</protein>
<evidence type="ECO:0000313" key="7">
    <source>
        <dbReference type="EMBL" id="ORZ13572.1"/>
    </source>
</evidence>
<dbReference type="Pfam" id="PF04082">
    <property type="entry name" value="Fungal_trans"/>
    <property type="match status" value="1"/>
</dbReference>
<dbReference type="InterPro" id="IPR007219">
    <property type="entry name" value="XnlR_reg_dom"/>
</dbReference>
<feature type="region of interest" description="Disordered" evidence="5">
    <location>
        <begin position="774"/>
        <end position="798"/>
    </location>
</feature>
<dbReference type="Pfam" id="PF00172">
    <property type="entry name" value="Zn_clus"/>
    <property type="match status" value="1"/>
</dbReference>
<feature type="compositionally biased region" description="Low complexity" evidence="5">
    <location>
        <begin position="774"/>
        <end position="790"/>
    </location>
</feature>
<dbReference type="GO" id="GO:0008270">
    <property type="term" value="F:zinc ion binding"/>
    <property type="evidence" value="ECO:0007669"/>
    <property type="project" value="InterPro"/>
</dbReference>
<evidence type="ECO:0000256" key="1">
    <source>
        <dbReference type="ARBA" id="ARBA00004123"/>
    </source>
</evidence>
<sequence length="915" mass="102740">MSNSVLPSSTKYQKTQQNVVPPHTGNTVTVTSINNGSSHATSNKRVKVTLACAVCRKKKVKCDGIQPTCSRCNSMGFSCQYSDPPKKRGPPKGQVEIIESRAHRIESLRVGSVSQNNHKTASVTNGASGHDYLDYSLINKQNTTTSSNRLFSSGNNTILHLISGAVDALQTDKWSTPSSPLNHQDTPGSHNIQNDFFMKDDLMINNYQRWISCYFGYFNVFFPVLSQPHFTRQISQQQADPLLIYAVCAIGSKYSDQGQEASHLLFERCQYILRIPRDTTTLSTVQALVILCWYAYLLGNMQLCCDFRQRLNLATNELQLNRDPGSSFGIVAIEMRRRAFWVIFVTDQWLSCCTGVRYLVRQDSWNCQWPQLEDSQLLVIDSKQWKPTSSYNCLNDEETHQSNHQHTNDSSLDYSCHMPDLSTEFALQITAFSEMIKLSCIVYDIYDLRASSSSTISQQQQSTVDRLTDWLLRLPPYLEYGKPTDNSPPSPIARIYHMLYYTVQIMIHHSFGQQSNAMSSSAIYSPLSSEFGPASPTSPSSSLSLSNASGILDINMSRSICTNAANTIIHIAEQMMQYKQQTYLHNTFMTSLTLAASVHWNNTLHSDQNHGISALLNLDKSFHIITNCNCSALQSMELGKLLDRYVFDHCGIRLYDKSREQQLQARTRRTCSSLKRTTNPIDHSVEPEDDNLKPPRKRRTQQRHTTVIQQPLITTYLNEPQSPLTVSRSTSLEGWGNNNDDLLDTRLQSLLYDIQPYSSTLSTTTTTTKTTTTAAAALSTAPSPSSSPPSNRCESEQSVLDPTWFTETNSFLDLFSNASAMTMNTTYSPSSQYHPPYWSPTPPCLTTTQHVHSPMTLHSPTQSPTLSSDSTLQAVVTPVARMSYYMGNESDMDYFKLPSDGPFCPLRPIIWASTI</sequence>